<keyword evidence="5" id="KW-0808">Transferase</keyword>
<evidence type="ECO:0000256" key="3">
    <source>
        <dbReference type="ARBA" id="ARBA00022490"/>
    </source>
</evidence>
<dbReference type="RefSeq" id="WP_253060514.1">
    <property type="nucleotide sequence ID" value="NZ_JAMXWM010000005.1"/>
</dbReference>
<dbReference type="InterPro" id="IPR033887">
    <property type="entry name" value="PTS_IIA_man"/>
</dbReference>
<keyword evidence="3" id="KW-0963">Cytoplasm</keyword>
<keyword evidence="7" id="KW-0418">Kinase</keyword>
<dbReference type="Gene3D" id="3.40.50.510">
    <property type="entry name" value="Phosphotransferase system, mannose-type IIA component"/>
    <property type="match status" value="1"/>
</dbReference>
<feature type="domain" description="PTS EIIA type-4" evidence="8">
    <location>
        <begin position="18"/>
        <end position="139"/>
    </location>
</feature>
<evidence type="ECO:0000256" key="4">
    <source>
        <dbReference type="ARBA" id="ARBA00022597"/>
    </source>
</evidence>
<dbReference type="PANTHER" id="PTHR33799:SF1">
    <property type="entry name" value="PTS SYSTEM MANNOSE-SPECIFIC EIIAB COMPONENT-RELATED"/>
    <property type="match status" value="1"/>
</dbReference>
<dbReference type="Proteomes" id="UP001597399">
    <property type="component" value="Unassembled WGS sequence"/>
</dbReference>
<comment type="caution">
    <text evidence="9">The sequence shown here is derived from an EMBL/GenBank/DDBJ whole genome shotgun (WGS) entry which is preliminary data.</text>
</comment>
<name>A0ABW5S227_9BACL</name>
<dbReference type="Pfam" id="PF03610">
    <property type="entry name" value="EIIA-man"/>
    <property type="match status" value="1"/>
</dbReference>
<keyword evidence="10" id="KW-1185">Reference proteome</keyword>
<dbReference type="SUPFAM" id="SSF53062">
    <property type="entry name" value="PTS system fructose IIA component-like"/>
    <property type="match status" value="1"/>
</dbReference>
<dbReference type="InterPro" id="IPR004701">
    <property type="entry name" value="PTS_EIIA_man-typ"/>
</dbReference>
<evidence type="ECO:0000313" key="10">
    <source>
        <dbReference type="Proteomes" id="UP001597399"/>
    </source>
</evidence>
<comment type="subcellular location">
    <subcellularLocation>
        <location evidence="1">Cytoplasm</location>
    </subcellularLocation>
</comment>
<dbReference type="InterPro" id="IPR051471">
    <property type="entry name" value="Bacterial_PTS_sugar_comp"/>
</dbReference>
<evidence type="ECO:0000259" key="8">
    <source>
        <dbReference type="PROSITE" id="PS51096"/>
    </source>
</evidence>
<keyword evidence="6" id="KW-0598">Phosphotransferase system</keyword>
<evidence type="ECO:0000313" key="9">
    <source>
        <dbReference type="EMBL" id="MFD2693555.1"/>
    </source>
</evidence>
<evidence type="ECO:0000256" key="6">
    <source>
        <dbReference type="ARBA" id="ARBA00022683"/>
    </source>
</evidence>
<evidence type="ECO:0000256" key="7">
    <source>
        <dbReference type="ARBA" id="ARBA00022777"/>
    </source>
</evidence>
<sequence>MSEAICFILLEKGKRTHMRKFIIASHHKMAEGVKDTLNYITGGQGNVYALSAYLKNTPIQEEIDELFKEVKEEDEVIIFTDLLGGSVNQAFSRYITRPHVHVITGMNLPIIMALVLNPDSAYLTADQIRAALNEAKEQLTYVNDLATNMSEDDE</sequence>
<dbReference type="CDD" id="cd00006">
    <property type="entry name" value="PTS_IIA_man"/>
    <property type="match status" value="1"/>
</dbReference>
<dbReference type="PROSITE" id="PS51096">
    <property type="entry name" value="PTS_EIIA_TYPE_4"/>
    <property type="match status" value="1"/>
</dbReference>
<dbReference type="PANTHER" id="PTHR33799">
    <property type="entry name" value="PTS PERMEASE-RELATED-RELATED"/>
    <property type="match status" value="1"/>
</dbReference>
<protein>
    <submittedName>
        <fullName evidence="9">PTS sugar transporter subunit IIA</fullName>
    </submittedName>
</protein>
<dbReference type="InterPro" id="IPR036662">
    <property type="entry name" value="PTS_EIIA_man-typ_sf"/>
</dbReference>
<keyword evidence="2" id="KW-0813">Transport</keyword>
<dbReference type="EMBL" id="JBHUMQ010000017">
    <property type="protein sequence ID" value="MFD2693555.1"/>
    <property type="molecule type" value="Genomic_DNA"/>
</dbReference>
<accession>A0ABW5S227</accession>
<keyword evidence="4 9" id="KW-0762">Sugar transport</keyword>
<gene>
    <name evidence="9" type="ORF">ACFSUE_07935</name>
</gene>
<evidence type="ECO:0000256" key="2">
    <source>
        <dbReference type="ARBA" id="ARBA00022448"/>
    </source>
</evidence>
<evidence type="ECO:0000256" key="1">
    <source>
        <dbReference type="ARBA" id="ARBA00004496"/>
    </source>
</evidence>
<proteinExistence type="predicted"/>
<evidence type="ECO:0000256" key="5">
    <source>
        <dbReference type="ARBA" id="ARBA00022679"/>
    </source>
</evidence>
<organism evidence="9 10">
    <name type="scientific">Sporolactobacillus shoreicorticis</name>
    <dbReference type="NCBI Taxonomy" id="1923877"/>
    <lineage>
        <taxon>Bacteria</taxon>
        <taxon>Bacillati</taxon>
        <taxon>Bacillota</taxon>
        <taxon>Bacilli</taxon>
        <taxon>Bacillales</taxon>
        <taxon>Sporolactobacillaceae</taxon>
        <taxon>Sporolactobacillus</taxon>
    </lineage>
</organism>
<reference evidence="10" key="1">
    <citation type="journal article" date="2019" name="Int. J. Syst. Evol. Microbiol.">
        <title>The Global Catalogue of Microorganisms (GCM) 10K type strain sequencing project: providing services to taxonomists for standard genome sequencing and annotation.</title>
        <authorList>
            <consortium name="The Broad Institute Genomics Platform"/>
            <consortium name="The Broad Institute Genome Sequencing Center for Infectious Disease"/>
            <person name="Wu L."/>
            <person name="Ma J."/>
        </authorList>
    </citation>
    <scope>NUCLEOTIDE SEQUENCE [LARGE SCALE GENOMIC DNA]</scope>
    <source>
        <strain evidence="10">TISTR 2466</strain>
    </source>
</reference>